<dbReference type="InterPro" id="IPR050090">
    <property type="entry name" value="Tyrosine_recombinase_XerCD"/>
</dbReference>
<comment type="similarity">
    <text evidence="1">Belongs to the 'phage' integrase family.</text>
</comment>
<keyword evidence="3" id="KW-0238">DNA-binding</keyword>
<reference evidence="6 7" key="1">
    <citation type="journal article" date="2013" name="Antonie Van Leeuwenhoek">
        <title>Actinoplanes hulinensis sp. nov., a novel actinomycete isolated from soybean root (Glycine max (L.) Merr).</title>
        <authorList>
            <person name="Shen Y."/>
            <person name="Liu C."/>
            <person name="Wang X."/>
            <person name="Zhao J."/>
            <person name="Jia F."/>
            <person name="Zhang Y."/>
            <person name="Wang L."/>
            <person name="Yang D."/>
            <person name="Xiang W."/>
        </authorList>
    </citation>
    <scope>NUCLEOTIDE SEQUENCE [LARGE SCALE GENOMIC DNA]</scope>
    <source>
        <strain evidence="6 7">NEAU-M9</strain>
    </source>
</reference>
<gene>
    <name evidence="6" type="ORF">KZ829_04925</name>
</gene>
<dbReference type="InterPro" id="IPR004107">
    <property type="entry name" value="Integrase_SAM-like_N"/>
</dbReference>
<accession>A0ABS7AXG3</accession>
<name>A0ABS7AXG3_9ACTN</name>
<evidence type="ECO:0000256" key="2">
    <source>
        <dbReference type="ARBA" id="ARBA00022908"/>
    </source>
</evidence>
<feature type="domain" description="Tyr recombinase" evidence="5">
    <location>
        <begin position="165"/>
        <end position="434"/>
    </location>
</feature>
<keyword evidence="2" id="KW-0229">DNA integration</keyword>
<dbReference type="PANTHER" id="PTHR30349">
    <property type="entry name" value="PHAGE INTEGRASE-RELATED"/>
    <property type="match status" value="1"/>
</dbReference>
<dbReference type="Gene3D" id="1.10.150.130">
    <property type="match status" value="1"/>
</dbReference>
<evidence type="ECO:0000256" key="4">
    <source>
        <dbReference type="ARBA" id="ARBA00023172"/>
    </source>
</evidence>
<dbReference type="InterPro" id="IPR013762">
    <property type="entry name" value="Integrase-like_cat_sf"/>
</dbReference>
<dbReference type="PANTHER" id="PTHR30349:SF64">
    <property type="entry name" value="PROPHAGE INTEGRASE INTD-RELATED"/>
    <property type="match status" value="1"/>
</dbReference>
<evidence type="ECO:0000313" key="6">
    <source>
        <dbReference type="EMBL" id="MBW6433086.1"/>
    </source>
</evidence>
<protein>
    <submittedName>
        <fullName evidence="6">Site-specific integrase</fullName>
    </submittedName>
</protein>
<dbReference type="InterPro" id="IPR002104">
    <property type="entry name" value="Integrase_catalytic"/>
</dbReference>
<evidence type="ECO:0000313" key="7">
    <source>
        <dbReference type="Proteomes" id="UP001519863"/>
    </source>
</evidence>
<dbReference type="Pfam" id="PF14659">
    <property type="entry name" value="Phage_int_SAM_3"/>
    <property type="match status" value="1"/>
</dbReference>
<evidence type="ECO:0000259" key="5">
    <source>
        <dbReference type="PROSITE" id="PS51898"/>
    </source>
</evidence>
<dbReference type="InterPro" id="IPR010998">
    <property type="entry name" value="Integrase_recombinase_N"/>
</dbReference>
<dbReference type="SUPFAM" id="SSF56349">
    <property type="entry name" value="DNA breaking-rejoining enzymes"/>
    <property type="match status" value="2"/>
</dbReference>
<sequence length="444" mass="51026">MGFSRKRVGRDGKARYTAYYLDIRGQERSAGTFANKKESDKAWQRMETKVAEGRAGDPRRGRQTFQTYVVDEWLPNHMIELRTRENYTYYLDKVIVPHFGPMKMVEILPSHVREWIADLVIDGVNPPTIRYCMTILSAIFTTALNDQVTFLHPCKGVRTPAIAKKVREIITPEQFDTLYSVLPDNEFRLLIETDIETGLRWGELTELRPRDINFATRTLLVTRVAVELTKRFHPTGDRFLVKEYPKDEEHRRLKLSPQITAKLQAHVTENNLAPDDLLFAIRDPEITTPKLRAVPDPDTLGLTEPNDQGRQYRHGSLSAYTTGKCRCQHCKAAFAIYRSQRRADGKDSPRAKRTLTTDGHIPRSWFRTTIWYPALEKAQIGRVRIHDLRHAHASWLLAGGADLQVVKERLGHANISTTQKYLHTLPEADDAAVDAFSRIRRRSS</sequence>
<dbReference type="Gene3D" id="1.10.443.10">
    <property type="entry name" value="Intergrase catalytic core"/>
    <property type="match status" value="1"/>
</dbReference>
<evidence type="ECO:0000256" key="1">
    <source>
        <dbReference type="ARBA" id="ARBA00008857"/>
    </source>
</evidence>
<dbReference type="Proteomes" id="UP001519863">
    <property type="component" value="Unassembled WGS sequence"/>
</dbReference>
<dbReference type="RefSeq" id="WP_220142637.1">
    <property type="nucleotide sequence ID" value="NZ_JAHXZI010000002.1"/>
</dbReference>
<keyword evidence="4" id="KW-0233">DNA recombination</keyword>
<proteinExistence type="inferred from homology"/>
<dbReference type="InterPro" id="IPR011010">
    <property type="entry name" value="DNA_brk_join_enz"/>
</dbReference>
<dbReference type="Pfam" id="PF00589">
    <property type="entry name" value="Phage_integrase"/>
    <property type="match status" value="1"/>
</dbReference>
<comment type="caution">
    <text evidence="6">The sequence shown here is derived from an EMBL/GenBank/DDBJ whole genome shotgun (WGS) entry which is preliminary data.</text>
</comment>
<dbReference type="PROSITE" id="PS51898">
    <property type="entry name" value="TYR_RECOMBINASE"/>
    <property type="match status" value="1"/>
</dbReference>
<keyword evidence="7" id="KW-1185">Reference proteome</keyword>
<evidence type="ECO:0000256" key="3">
    <source>
        <dbReference type="ARBA" id="ARBA00023125"/>
    </source>
</evidence>
<organism evidence="6 7">
    <name type="scientific">Actinoplanes hulinensis</name>
    <dbReference type="NCBI Taxonomy" id="1144547"/>
    <lineage>
        <taxon>Bacteria</taxon>
        <taxon>Bacillati</taxon>
        <taxon>Actinomycetota</taxon>
        <taxon>Actinomycetes</taxon>
        <taxon>Micromonosporales</taxon>
        <taxon>Micromonosporaceae</taxon>
        <taxon>Actinoplanes</taxon>
    </lineage>
</organism>
<dbReference type="EMBL" id="JAHXZI010000002">
    <property type="protein sequence ID" value="MBW6433086.1"/>
    <property type="molecule type" value="Genomic_DNA"/>
</dbReference>